<sequence>MSSGRIPWMIRPALPTIRTTVPTGGAWTLASSEMTTSLDGSCFENDNVVHTGLK</sequence>
<gene>
    <name evidence="1" type="ORF">DPMN_010173</name>
</gene>
<protein>
    <submittedName>
        <fullName evidence="1">Uncharacterized protein</fullName>
    </submittedName>
</protein>
<reference evidence="1" key="1">
    <citation type="journal article" date="2019" name="bioRxiv">
        <title>The Genome of the Zebra Mussel, Dreissena polymorpha: A Resource for Invasive Species Research.</title>
        <authorList>
            <person name="McCartney M.A."/>
            <person name="Auch B."/>
            <person name="Kono T."/>
            <person name="Mallez S."/>
            <person name="Zhang Y."/>
            <person name="Obille A."/>
            <person name="Becker A."/>
            <person name="Abrahante J.E."/>
            <person name="Garbe J."/>
            <person name="Badalamenti J.P."/>
            <person name="Herman A."/>
            <person name="Mangelson H."/>
            <person name="Liachko I."/>
            <person name="Sullivan S."/>
            <person name="Sone E.D."/>
            <person name="Koren S."/>
            <person name="Silverstein K.A.T."/>
            <person name="Beckman K.B."/>
            <person name="Gohl D.M."/>
        </authorList>
    </citation>
    <scope>NUCLEOTIDE SEQUENCE</scope>
    <source>
        <strain evidence="1">Duluth1</strain>
        <tissue evidence="1">Whole animal</tissue>
    </source>
</reference>
<dbReference type="AlphaFoldDB" id="A0A9D4S1A3"/>
<evidence type="ECO:0000313" key="1">
    <source>
        <dbReference type="EMBL" id="KAH3886172.1"/>
    </source>
</evidence>
<reference evidence="1" key="2">
    <citation type="submission" date="2020-11" db="EMBL/GenBank/DDBJ databases">
        <authorList>
            <person name="McCartney M.A."/>
            <person name="Auch B."/>
            <person name="Kono T."/>
            <person name="Mallez S."/>
            <person name="Becker A."/>
            <person name="Gohl D.M."/>
            <person name="Silverstein K.A.T."/>
            <person name="Koren S."/>
            <person name="Bechman K.B."/>
            <person name="Herman A."/>
            <person name="Abrahante J.E."/>
            <person name="Garbe J."/>
        </authorList>
    </citation>
    <scope>NUCLEOTIDE SEQUENCE</scope>
    <source>
        <strain evidence="1">Duluth1</strain>
        <tissue evidence="1">Whole animal</tissue>
    </source>
</reference>
<accession>A0A9D4S1A3</accession>
<dbReference type="Proteomes" id="UP000828390">
    <property type="component" value="Unassembled WGS sequence"/>
</dbReference>
<dbReference type="EMBL" id="JAIWYP010000001">
    <property type="protein sequence ID" value="KAH3886172.1"/>
    <property type="molecule type" value="Genomic_DNA"/>
</dbReference>
<name>A0A9D4S1A3_DREPO</name>
<organism evidence="1 2">
    <name type="scientific">Dreissena polymorpha</name>
    <name type="common">Zebra mussel</name>
    <name type="synonym">Mytilus polymorpha</name>
    <dbReference type="NCBI Taxonomy" id="45954"/>
    <lineage>
        <taxon>Eukaryota</taxon>
        <taxon>Metazoa</taxon>
        <taxon>Spiralia</taxon>
        <taxon>Lophotrochozoa</taxon>
        <taxon>Mollusca</taxon>
        <taxon>Bivalvia</taxon>
        <taxon>Autobranchia</taxon>
        <taxon>Heteroconchia</taxon>
        <taxon>Euheterodonta</taxon>
        <taxon>Imparidentia</taxon>
        <taxon>Neoheterodontei</taxon>
        <taxon>Myida</taxon>
        <taxon>Dreissenoidea</taxon>
        <taxon>Dreissenidae</taxon>
        <taxon>Dreissena</taxon>
    </lineage>
</organism>
<keyword evidence="2" id="KW-1185">Reference proteome</keyword>
<proteinExistence type="predicted"/>
<comment type="caution">
    <text evidence="1">The sequence shown here is derived from an EMBL/GenBank/DDBJ whole genome shotgun (WGS) entry which is preliminary data.</text>
</comment>
<evidence type="ECO:0000313" key="2">
    <source>
        <dbReference type="Proteomes" id="UP000828390"/>
    </source>
</evidence>